<sequence length="129" mass="15084">MGHVVQPRRDGFAANALQRIVQKMRVDLVLQRQILRLPFGCADQVICRQKLAQLVKRRFGGGADRVAQLGNALQRVPARKQLHHLFCFAKRRRQKMAQHRKQQQKHGHRRQQYKQRPPLANAAHPQQHQ</sequence>
<evidence type="ECO:0000313" key="2">
    <source>
        <dbReference type="EMBL" id="MPN51695.1"/>
    </source>
</evidence>
<evidence type="ECO:0000256" key="1">
    <source>
        <dbReference type="SAM" id="MobiDB-lite"/>
    </source>
</evidence>
<name>A0A645IK62_9ZZZZ</name>
<dbReference type="AlphaFoldDB" id="A0A645IK62"/>
<feature type="region of interest" description="Disordered" evidence="1">
    <location>
        <begin position="91"/>
        <end position="129"/>
    </location>
</feature>
<protein>
    <submittedName>
        <fullName evidence="2">Uncharacterized protein</fullName>
    </submittedName>
</protein>
<dbReference type="EMBL" id="VSSQ01117074">
    <property type="protein sequence ID" value="MPN51695.1"/>
    <property type="molecule type" value="Genomic_DNA"/>
</dbReference>
<comment type="caution">
    <text evidence="2">The sequence shown here is derived from an EMBL/GenBank/DDBJ whole genome shotgun (WGS) entry which is preliminary data.</text>
</comment>
<feature type="compositionally biased region" description="Basic residues" evidence="1">
    <location>
        <begin position="91"/>
        <end position="113"/>
    </location>
</feature>
<accession>A0A645IK62</accession>
<reference evidence="2" key="1">
    <citation type="submission" date="2019-08" db="EMBL/GenBank/DDBJ databases">
        <authorList>
            <person name="Kucharzyk K."/>
            <person name="Murdoch R.W."/>
            <person name="Higgins S."/>
            <person name="Loffler F."/>
        </authorList>
    </citation>
    <scope>NUCLEOTIDE SEQUENCE</scope>
</reference>
<organism evidence="2">
    <name type="scientific">bioreactor metagenome</name>
    <dbReference type="NCBI Taxonomy" id="1076179"/>
    <lineage>
        <taxon>unclassified sequences</taxon>
        <taxon>metagenomes</taxon>
        <taxon>ecological metagenomes</taxon>
    </lineage>
</organism>
<proteinExistence type="predicted"/>
<gene>
    <name evidence="2" type="ORF">SDC9_199344</name>
</gene>